<dbReference type="AlphaFoldDB" id="A0A8K0TAC8"/>
<reference evidence="1" key="1">
    <citation type="journal article" date="2021" name="Nat. Commun.">
        <title>Genetic determinants of endophytism in the Arabidopsis root mycobiome.</title>
        <authorList>
            <person name="Mesny F."/>
            <person name="Miyauchi S."/>
            <person name="Thiergart T."/>
            <person name="Pickel B."/>
            <person name="Atanasova L."/>
            <person name="Karlsson M."/>
            <person name="Huettel B."/>
            <person name="Barry K.W."/>
            <person name="Haridas S."/>
            <person name="Chen C."/>
            <person name="Bauer D."/>
            <person name="Andreopoulos W."/>
            <person name="Pangilinan J."/>
            <person name="LaButti K."/>
            <person name="Riley R."/>
            <person name="Lipzen A."/>
            <person name="Clum A."/>
            <person name="Drula E."/>
            <person name="Henrissat B."/>
            <person name="Kohler A."/>
            <person name="Grigoriev I.V."/>
            <person name="Martin F.M."/>
            <person name="Hacquard S."/>
        </authorList>
    </citation>
    <scope>NUCLEOTIDE SEQUENCE</scope>
    <source>
        <strain evidence="1">MPI-CAGE-AT-0016</strain>
    </source>
</reference>
<dbReference type="Proteomes" id="UP000813385">
    <property type="component" value="Unassembled WGS sequence"/>
</dbReference>
<comment type="caution">
    <text evidence="1">The sequence shown here is derived from an EMBL/GenBank/DDBJ whole genome shotgun (WGS) entry which is preliminary data.</text>
</comment>
<gene>
    <name evidence="1" type="ORF">B0T11DRAFT_329821</name>
</gene>
<organism evidence="1 2">
    <name type="scientific">Plectosphaerella cucumerina</name>
    <dbReference type="NCBI Taxonomy" id="40658"/>
    <lineage>
        <taxon>Eukaryota</taxon>
        <taxon>Fungi</taxon>
        <taxon>Dikarya</taxon>
        <taxon>Ascomycota</taxon>
        <taxon>Pezizomycotina</taxon>
        <taxon>Sordariomycetes</taxon>
        <taxon>Hypocreomycetidae</taxon>
        <taxon>Glomerellales</taxon>
        <taxon>Plectosphaerellaceae</taxon>
        <taxon>Plectosphaerella</taxon>
    </lineage>
</organism>
<sequence>MTATEEGAEGTVEDVANTFARIPVGRRQWVGDVVHFKGGSGRSALQSSILYVSGNSAFNVPVLIHEASHCVDGGNGMGIKPDSQTWRDAYNSDSHVADNYTRTNHVENFAQYAGLIIYDRWSLGDLQTKTPQVSYVRNQLNRMAAAADSSNNMFEYLGANACSRRWDLTPLVDARSGTILKRSAPFVVPRSTGIEVVPVPEVLVEVPVTNCTIGDSV</sequence>
<proteinExistence type="predicted"/>
<dbReference type="OrthoDB" id="2142213at2759"/>
<evidence type="ECO:0000313" key="2">
    <source>
        <dbReference type="Proteomes" id="UP000813385"/>
    </source>
</evidence>
<protein>
    <submittedName>
        <fullName evidence="1">Uncharacterized protein</fullName>
    </submittedName>
</protein>
<dbReference type="EMBL" id="JAGPXD010000004">
    <property type="protein sequence ID" value="KAH7357957.1"/>
    <property type="molecule type" value="Genomic_DNA"/>
</dbReference>
<dbReference type="SUPFAM" id="SSF55486">
    <property type="entry name" value="Metalloproteases ('zincins'), catalytic domain"/>
    <property type="match status" value="1"/>
</dbReference>
<accession>A0A8K0TAC8</accession>
<name>A0A8K0TAC8_9PEZI</name>
<evidence type="ECO:0000313" key="1">
    <source>
        <dbReference type="EMBL" id="KAH7357957.1"/>
    </source>
</evidence>
<keyword evidence="2" id="KW-1185">Reference proteome</keyword>